<gene>
    <name evidence="3" type="primary">coaE</name>
    <name evidence="5" type="ORF">EW139_02660</name>
</gene>
<name>A0ABX5SM40_9LACO</name>
<evidence type="ECO:0000256" key="2">
    <source>
        <dbReference type="ARBA" id="ARBA00022840"/>
    </source>
</evidence>
<protein>
    <recommendedName>
        <fullName evidence="3 4">Dephospho-CoA kinase</fullName>
        <ecNumber evidence="3 4">2.7.1.24</ecNumber>
    </recommendedName>
    <alternativeName>
        <fullName evidence="3">Dephosphocoenzyme A kinase</fullName>
    </alternativeName>
</protein>
<comment type="pathway">
    <text evidence="3">Cofactor biosynthesis; coenzyme A biosynthesis; CoA from (R)-pantothenate: step 5/5.</text>
</comment>
<proteinExistence type="inferred from homology"/>
<comment type="similarity">
    <text evidence="3">Belongs to the CoaE family.</text>
</comment>
<dbReference type="PANTHER" id="PTHR10695">
    <property type="entry name" value="DEPHOSPHO-COA KINASE-RELATED"/>
    <property type="match status" value="1"/>
</dbReference>
<dbReference type="RefSeq" id="WP_013103213.1">
    <property type="nucleotide sequence ID" value="NZ_CP037939.1"/>
</dbReference>
<dbReference type="EC" id="2.7.1.24" evidence="3 4"/>
<evidence type="ECO:0000256" key="4">
    <source>
        <dbReference type="NCBIfam" id="TIGR00152"/>
    </source>
</evidence>
<comment type="function">
    <text evidence="3">Catalyzes the phosphorylation of the 3'-hydroxyl group of dephosphocoenzyme A to form coenzyme A.</text>
</comment>
<comment type="subcellular location">
    <subcellularLocation>
        <location evidence="3">Cytoplasm</location>
    </subcellularLocation>
</comment>
<keyword evidence="3" id="KW-0173">Coenzyme A biosynthesis</keyword>
<dbReference type="NCBIfam" id="TIGR00152">
    <property type="entry name" value="dephospho-CoA kinase"/>
    <property type="match status" value="1"/>
</dbReference>
<keyword evidence="2 3" id="KW-0067">ATP-binding</keyword>
<keyword evidence="6" id="KW-1185">Reference proteome</keyword>
<evidence type="ECO:0000313" key="6">
    <source>
        <dbReference type="Proteomes" id="UP000295756"/>
    </source>
</evidence>
<reference evidence="5 6" key="1">
    <citation type="submission" date="2019-03" db="EMBL/GenBank/DDBJ databases">
        <title>Complete Genome Sequence of Leuconostoc kimchii strain NKJ218 Isolated from Homemade Kimchi.</title>
        <authorList>
            <person name="Jung J.Y."/>
            <person name="Jin H.M."/>
            <person name="Jung J.-W."/>
            <person name="Lee S.-Y."/>
            <person name="Ryu B.-G."/>
            <person name="Han S.-S."/>
            <person name="Kang H.K."/>
            <person name="Choi H.W."/>
            <person name="Chung E.J."/>
            <person name="Choi K.-M."/>
        </authorList>
    </citation>
    <scope>NUCLEOTIDE SEQUENCE [LARGE SCALE GENOMIC DNA]</scope>
    <source>
        <strain evidence="5 6">NKJ218</strain>
    </source>
</reference>
<keyword evidence="3 5" id="KW-0808">Transferase</keyword>
<keyword evidence="1 3" id="KW-0547">Nucleotide-binding</keyword>
<feature type="binding site" evidence="3">
    <location>
        <begin position="11"/>
        <end position="16"/>
    </location>
    <ligand>
        <name>ATP</name>
        <dbReference type="ChEBI" id="CHEBI:30616"/>
    </ligand>
</feature>
<evidence type="ECO:0000256" key="3">
    <source>
        <dbReference type="HAMAP-Rule" id="MF_00376"/>
    </source>
</evidence>
<evidence type="ECO:0000256" key="1">
    <source>
        <dbReference type="ARBA" id="ARBA00022741"/>
    </source>
</evidence>
<dbReference type="InterPro" id="IPR027417">
    <property type="entry name" value="P-loop_NTPase"/>
</dbReference>
<comment type="catalytic activity">
    <reaction evidence="3">
        <text>3'-dephospho-CoA + ATP = ADP + CoA + H(+)</text>
        <dbReference type="Rhea" id="RHEA:18245"/>
        <dbReference type="ChEBI" id="CHEBI:15378"/>
        <dbReference type="ChEBI" id="CHEBI:30616"/>
        <dbReference type="ChEBI" id="CHEBI:57287"/>
        <dbReference type="ChEBI" id="CHEBI:57328"/>
        <dbReference type="ChEBI" id="CHEBI:456216"/>
        <dbReference type="EC" id="2.7.1.24"/>
    </reaction>
</comment>
<sequence length="206" mass="22862">MLIVGLTGGIATGKSTVSRTLREAGFPVVDADVVAREVVEPGTRTLEKIKLAFGPNIIENGILNRDKLGRIVFGNQAELTRLNTIMQPAIRSTMLDKIAFWRTQQIPILIIDIPLLFERGYDKKDIIDKIVVVHTTEAIQKSRLEARDGLDSTQAQNRMKSQIPIAEKIAGADYILDNNGDKMSLAVQIEKLIIELKEIAPKYDAK</sequence>
<dbReference type="InterPro" id="IPR001977">
    <property type="entry name" value="Depp_CoAkinase"/>
</dbReference>
<dbReference type="CDD" id="cd02022">
    <property type="entry name" value="DPCK"/>
    <property type="match status" value="1"/>
</dbReference>
<dbReference type="GO" id="GO:0004140">
    <property type="term" value="F:dephospho-CoA kinase activity"/>
    <property type="evidence" value="ECO:0007669"/>
    <property type="project" value="UniProtKB-EC"/>
</dbReference>
<dbReference type="Pfam" id="PF01121">
    <property type="entry name" value="CoaE"/>
    <property type="match status" value="1"/>
</dbReference>
<accession>A0ABX5SM40</accession>
<dbReference type="SUPFAM" id="SSF52540">
    <property type="entry name" value="P-loop containing nucleoside triphosphate hydrolases"/>
    <property type="match status" value="1"/>
</dbReference>
<dbReference type="Gene3D" id="3.40.50.300">
    <property type="entry name" value="P-loop containing nucleotide triphosphate hydrolases"/>
    <property type="match status" value="1"/>
</dbReference>
<keyword evidence="3" id="KW-0963">Cytoplasm</keyword>
<dbReference type="PROSITE" id="PS51219">
    <property type="entry name" value="DPCK"/>
    <property type="match status" value="1"/>
</dbReference>
<dbReference type="PANTHER" id="PTHR10695:SF46">
    <property type="entry name" value="BIFUNCTIONAL COENZYME A SYNTHASE-RELATED"/>
    <property type="match status" value="1"/>
</dbReference>
<dbReference type="HAMAP" id="MF_00376">
    <property type="entry name" value="Dephospho_CoA_kinase"/>
    <property type="match status" value="1"/>
</dbReference>
<dbReference type="Proteomes" id="UP000295756">
    <property type="component" value="Chromosome"/>
</dbReference>
<keyword evidence="3 5" id="KW-0418">Kinase</keyword>
<organism evidence="5 6">
    <name type="scientific">Leuconostoc kimchii</name>
    <dbReference type="NCBI Taxonomy" id="136609"/>
    <lineage>
        <taxon>Bacteria</taxon>
        <taxon>Bacillati</taxon>
        <taxon>Bacillota</taxon>
        <taxon>Bacilli</taxon>
        <taxon>Lactobacillales</taxon>
        <taxon>Lactobacillaceae</taxon>
        <taxon>Leuconostoc</taxon>
    </lineage>
</organism>
<dbReference type="EMBL" id="CP037939">
    <property type="protein sequence ID" value="QBR48429.1"/>
    <property type="molecule type" value="Genomic_DNA"/>
</dbReference>
<evidence type="ECO:0000313" key="5">
    <source>
        <dbReference type="EMBL" id="QBR48429.1"/>
    </source>
</evidence>